<comment type="caution">
    <text evidence="11">The sequence shown here is derived from an EMBL/GenBank/DDBJ whole genome shotgun (WGS) entry which is preliminary data.</text>
</comment>
<keyword evidence="8" id="KW-0460">Magnesium</keyword>
<dbReference type="InterPro" id="IPR002934">
    <property type="entry name" value="Polymerase_NTP_transf_dom"/>
</dbReference>
<keyword evidence="7" id="KW-0067">ATP-binding</keyword>
<dbReference type="PANTHER" id="PTHR33571:SF19">
    <property type="entry name" value="PROTEIN ADENYLYLTRANSFERASE MJ0128-RELATED"/>
    <property type="match status" value="1"/>
</dbReference>
<keyword evidence="3" id="KW-0808">Transferase</keyword>
<evidence type="ECO:0000256" key="1">
    <source>
        <dbReference type="ARBA" id="ARBA00001946"/>
    </source>
</evidence>
<name>A0ABQ1Z5L5_9BACT</name>
<dbReference type="InterPro" id="IPR052038">
    <property type="entry name" value="Type-VII_TA_antitoxin"/>
</dbReference>
<organism evidence="11 12">
    <name type="scientific">Dyadobacter endophyticus</name>
    <dbReference type="NCBI Taxonomy" id="1749036"/>
    <lineage>
        <taxon>Bacteria</taxon>
        <taxon>Pseudomonadati</taxon>
        <taxon>Bacteroidota</taxon>
        <taxon>Cytophagia</taxon>
        <taxon>Cytophagales</taxon>
        <taxon>Spirosomataceae</taxon>
        <taxon>Dyadobacter</taxon>
    </lineage>
</organism>
<feature type="domain" description="Polymerase nucleotidyl transferase" evidence="10">
    <location>
        <begin position="11"/>
        <end position="90"/>
    </location>
</feature>
<evidence type="ECO:0000256" key="9">
    <source>
        <dbReference type="ARBA" id="ARBA00038276"/>
    </source>
</evidence>
<dbReference type="Proteomes" id="UP000600214">
    <property type="component" value="Unassembled WGS sequence"/>
</dbReference>
<gene>
    <name evidence="11" type="ORF">GCM10007423_48750</name>
</gene>
<comment type="similarity">
    <text evidence="9">Belongs to the MntA antitoxin family.</text>
</comment>
<sequence>MDALSDIVQILKKLKPELVDKYHVSSIGLFGSIVRDDFTVSSDVDIIVDFSQPVGVEFIELADLIEDRIGKSVDLVSKNGVKPRYYEEIAPEIIYV</sequence>
<evidence type="ECO:0000256" key="2">
    <source>
        <dbReference type="ARBA" id="ARBA00022649"/>
    </source>
</evidence>
<dbReference type="PANTHER" id="PTHR33571">
    <property type="entry name" value="SSL8005 PROTEIN"/>
    <property type="match status" value="1"/>
</dbReference>
<dbReference type="EMBL" id="BMIA01000003">
    <property type="protein sequence ID" value="GGH47912.1"/>
    <property type="molecule type" value="Genomic_DNA"/>
</dbReference>
<proteinExistence type="inferred from homology"/>
<dbReference type="SUPFAM" id="SSF81301">
    <property type="entry name" value="Nucleotidyltransferase"/>
    <property type="match status" value="1"/>
</dbReference>
<evidence type="ECO:0000256" key="4">
    <source>
        <dbReference type="ARBA" id="ARBA00022695"/>
    </source>
</evidence>
<evidence type="ECO:0000256" key="3">
    <source>
        <dbReference type="ARBA" id="ARBA00022679"/>
    </source>
</evidence>
<dbReference type="InterPro" id="IPR043519">
    <property type="entry name" value="NT_sf"/>
</dbReference>
<evidence type="ECO:0000259" key="10">
    <source>
        <dbReference type="Pfam" id="PF01909"/>
    </source>
</evidence>
<dbReference type="Pfam" id="PF01909">
    <property type="entry name" value="NTP_transf_2"/>
    <property type="match status" value="1"/>
</dbReference>
<keyword evidence="12" id="KW-1185">Reference proteome</keyword>
<keyword evidence="6" id="KW-0547">Nucleotide-binding</keyword>
<protein>
    <submittedName>
        <fullName evidence="11">Nucleotidyltransferase</fullName>
    </submittedName>
</protein>
<dbReference type="CDD" id="cd05403">
    <property type="entry name" value="NT_KNTase_like"/>
    <property type="match status" value="1"/>
</dbReference>
<evidence type="ECO:0000313" key="12">
    <source>
        <dbReference type="Proteomes" id="UP000600214"/>
    </source>
</evidence>
<evidence type="ECO:0000256" key="6">
    <source>
        <dbReference type="ARBA" id="ARBA00022741"/>
    </source>
</evidence>
<keyword evidence="2" id="KW-1277">Toxin-antitoxin system</keyword>
<evidence type="ECO:0000256" key="5">
    <source>
        <dbReference type="ARBA" id="ARBA00022723"/>
    </source>
</evidence>
<evidence type="ECO:0000313" key="11">
    <source>
        <dbReference type="EMBL" id="GGH47912.1"/>
    </source>
</evidence>
<comment type="cofactor">
    <cofactor evidence="1">
        <name>Mg(2+)</name>
        <dbReference type="ChEBI" id="CHEBI:18420"/>
    </cofactor>
</comment>
<reference evidence="12" key="1">
    <citation type="journal article" date="2019" name="Int. J. Syst. Evol. Microbiol.">
        <title>The Global Catalogue of Microorganisms (GCM) 10K type strain sequencing project: providing services to taxonomists for standard genome sequencing and annotation.</title>
        <authorList>
            <consortium name="The Broad Institute Genomics Platform"/>
            <consortium name="The Broad Institute Genome Sequencing Center for Infectious Disease"/>
            <person name="Wu L."/>
            <person name="Ma J."/>
        </authorList>
    </citation>
    <scope>NUCLEOTIDE SEQUENCE [LARGE SCALE GENOMIC DNA]</scope>
    <source>
        <strain evidence="12">CGMCC 1.15288</strain>
    </source>
</reference>
<accession>A0ABQ1Z5L5</accession>
<dbReference type="RefSeq" id="WP_188937094.1">
    <property type="nucleotide sequence ID" value="NZ_BMIA01000003.1"/>
</dbReference>
<keyword evidence="5" id="KW-0479">Metal-binding</keyword>
<dbReference type="Gene3D" id="3.30.460.10">
    <property type="entry name" value="Beta Polymerase, domain 2"/>
    <property type="match status" value="1"/>
</dbReference>
<keyword evidence="4" id="KW-0548">Nucleotidyltransferase</keyword>
<evidence type="ECO:0000256" key="7">
    <source>
        <dbReference type="ARBA" id="ARBA00022840"/>
    </source>
</evidence>
<evidence type="ECO:0000256" key="8">
    <source>
        <dbReference type="ARBA" id="ARBA00022842"/>
    </source>
</evidence>